<dbReference type="AlphaFoldDB" id="A0A2W1KFF4"/>
<organism evidence="1 2">
    <name type="scientific">Acidithiobacillus ferrooxidans</name>
    <name type="common">Thiobacillus ferrooxidans</name>
    <dbReference type="NCBI Taxonomy" id="920"/>
    <lineage>
        <taxon>Bacteria</taxon>
        <taxon>Pseudomonadati</taxon>
        <taxon>Pseudomonadota</taxon>
        <taxon>Acidithiobacillia</taxon>
        <taxon>Acidithiobacillales</taxon>
        <taxon>Acidithiobacillaceae</taxon>
        <taxon>Acidithiobacillus</taxon>
    </lineage>
</organism>
<feature type="binding site" evidence="3">
    <location>
        <position position="166"/>
    </location>
    <ligand>
        <name>Cu(+)</name>
        <dbReference type="ChEBI" id="CHEBI:49552"/>
    </ligand>
</feature>
<feature type="binding site" evidence="3">
    <location>
        <position position="159"/>
    </location>
    <ligand>
        <name>Cu(+)</name>
        <dbReference type="ChEBI" id="CHEBI:49552"/>
    </ligand>
</feature>
<feature type="binding site" evidence="4">
    <location>
        <position position="85"/>
    </location>
    <ligand>
        <name>Cu(2+)</name>
        <dbReference type="ChEBI" id="CHEBI:29036"/>
    </ligand>
</feature>
<accession>A0A2W1KFF4</accession>
<dbReference type="PDB" id="7Z3B">
    <property type="method" value="X-ray"/>
    <property type="resolution" value="1.65 A"/>
    <property type="chains" value="A/B=35-183"/>
</dbReference>
<evidence type="ECO:0000313" key="1">
    <source>
        <dbReference type="EMBL" id="PZD81102.1"/>
    </source>
</evidence>
<reference evidence="3 4" key="2">
    <citation type="journal article" date="2024" name="Dalton Trans.">
        <title>Beyond the coupled distortion model: structural analysis of the single domain cupredoxin AcoP, a green mononuclear copper centre with original features.</title>
        <authorList>
            <person name="Roger M."/>
            <person name="Leone P."/>
            <person name="Blackburn N.J."/>
            <person name="Horrell S."/>
            <person name="Chicano T.M."/>
            <person name="Biaso F."/>
            <person name="Giudici-Orticoni M.T."/>
            <person name="Abriata L.A."/>
            <person name="Hura G.L."/>
            <person name="Hough M.A."/>
            <person name="Sciara G."/>
            <person name="Ilbert M."/>
        </authorList>
    </citation>
    <scope>X-RAY CRYSTALLOGRAPHY (1.65 ANGSTROMS) OF 35-183 IN COMPLEX WITH CU(+) AND CU(2+)</scope>
</reference>
<dbReference type="SUPFAM" id="SSF49503">
    <property type="entry name" value="Cupredoxins"/>
    <property type="match status" value="1"/>
</dbReference>
<dbReference type="InterPro" id="IPR008972">
    <property type="entry name" value="Cupredoxin"/>
</dbReference>
<dbReference type="Proteomes" id="UP000248886">
    <property type="component" value="Unassembled WGS sequence"/>
</dbReference>
<proteinExistence type="evidence at protein level"/>
<reference evidence="1 2" key="1">
    <citation type="submission" date="2018-06" db="EMBL/GenBank/DDBJ databases">
        <title>Draft sequence of Acidithiobacillus ferrooxidans CCM 4253.</title>
        <authorList>
            <person name="Moya-Beltran A."/>
            <person name="Castro M."/>
            <person name="Covarrubias P.C."/>
            <person name="Issotta F."/>
            <person name="Janiczek O."/>
            <person name="Mandl M."/>
            <person name="Kucera J."/>
            <person name="Quatrini R."/>
        </authorList>
    </citation>
    <scope>NUCLEOTIDE SEQUENCE [LARGE SCALE GENOMIC DNA]</scope>
    <source>
        <strain evidence="1 2">CCM 4253</strain>
    </source>
</reference>
<gene>
    <name evidence="1" type="ORF">DN052_11965</name>
</gene>
<dbReference type="EMBL" id="QKQP01000005">
    <property type="protein sequence ID" value="PZD81102.1"/>
    <property type="molecule type" value="Genomic_DNA"/>
</dbReference>
<dbReference type="Gene3D" id="2.60.40.420">
    <property type="entry name" value="Cupredoxins - blue copper proteins"/>
    <property type="match status" value="1"/>
</dbReference>
<evidence type="ECO:0008006" key="5">
    <source>
        <dbReference type="Google" id="ProtNLM"/>
    </source>
</evidence>
<keyword evidence="3 4" id="KW-0479">Metal-binding</keyword>
<protein>
    <recommendedName>
        <fullName evidence="5">EfeO-type cupredoxin-like domain-containing protein</fullName>
    </recommendedName>
</protein>
<evidence type="ECO:0007829" key="4">
    <source>
        <dbReference type="PDB" id="7Z3F"/>
    </source>
</evidence>
<evidence type="ECO:0000313" key="2">
    <source>
        <dbReference type="Proteomes" id="UP000248886"/>
    </source>
</evidence>
<sequence>MAAKKGMTTVLVSAVICAGVIIGALQWEKAVALPNPSGQVINGVHHYTIDEFNYYYKPDRMTWHVGEKVELTIDNRSQSAPPIAHQFSIGRTLVSRDNGFPKSQAIAVGWKDNFFDGVPITSGGQTGPVPAFSVSLNGGQKYTFSFVVPNKPGKWEYGCFLQTGQHFMNGMHGILDILPAQGS</sequence>
<dbReference type="OrthoDB" id="5793767at2"/>
<dbReference type="GeneID" id="65282140"/>
<feature type="binding site" evidence="4">
    <location>
        <position position="171"/>
    </location>
    <ligand>
        <name>Cu(2+)</name>
        <dbReference type="ChEBI" id="CHEBI:29036"/>
    </ligand>
</feature>
<dbReference type="RefSeq" id="WP_012537626.1">
    <property type="nucleotide sequence ID" value="NZ_AP025160.1"/>
</dbReference>
<keyword evidence="3 4" id="KW-0002">3D-structure</keyword>
<dbReference type="GO" id="GO:0046872">
    <property type="term" value="F:metal ion binding"/>
    <property type="evidence" value="ECO:0007669"/>
    <property type="project" value="UniProtKB-KW"/>
</dbReference>
<evidence type="ECO:0007829" key="3">
    <source>
        <dbReference type="PDB" id="7Z3B"/>
    </source>
</evidence>
<feature type="binding site" evidence="4">
    <location>
        <position position="159"/>
    </location>
    <ligand>
        <name>Cu(2+)</name>
        <dbReference type="ChEBI" id="CHEBI:29036"/>
    </ligand>
</feature>
<name>A0A2W1KFF4_ACIFR</name>
<feature type="binding site" evidence="4">
    <location>
        <position position="166"/>
    </location>
    <ligand>
        <name>Cu(2+)</name>
        <dbReference type="ChEBI" id="CHEBI:29036"/>
    </ligand>
</feature>
<dbReference type="PDB" id="7Z3F">
    <property type="method" value="X-ray"/>
    <property type="resolution" value="1.70 A"/>
    <property type="chains" value="A/B=35-183"/>
</dbReference>
<comment type="caution">
    <text evidence="1">The sequence shown here is derived from an EMBL/GenBank/DDBJ whole genome shotgun (WGS) entry which is preliminary data.</text>
</comment>
<dbReference type="SMR" id="A0A2W1KFF4"/>
<feature type="binding site" evidence="3">
    <location>
        <position position="85"/>
    </location>
    <ligand>
        <name>Cu(+)</name>
        <dbReference type="ChEBI" id="CHEBI:49552"/>
    </ligand>
</feature>